<evidence type="ECO:0000313" key="4">
    <source>
        <dbReference type="EMBL" id="DAB37399.1"/>
    </source>
</evidence>
<dbReference type="InterPro" id="IPR036152">
    <property type="entry name" value="Asp/glu_Ase-like_sf"/>
</dbReference>
<organism evidence="4 5">
    <name type="scientific">Sulfuricurvum kujiense</name>
    <dbReference type="NCBI Taxonomy" id="148813"/>
    <lineage>
        <taxon>Bacteria</taxon>
        <taxon>Pseudomonadati</taxon>
        <taxon>Campylobacterota</taxon>
        <taxon>Epsilonproteobacteria</taxon>
        <taxon>Campylobacterales</taxon>
        <taxon>Sulfurimonadaceae</taxon>
        <taxon>Sulfuricurvum</taxon>
    </lineage>
</organism>
<dbReference type="InterPro" id="IPR037152">
    <property type="entry name" value="L-asparaginase_N_sf"/>
</dbReference>
<feature type="binding site" evidence="2">
    <location>
        <position position="51"/>
    </location>
    <ligand>
        <name>substrate</name>
    </ligand>
</feature>
<dbReference type="PIRSF" id="PIRSF001220">
    <property type="entry name" value="L-ASNase_gatD"/>
    <property type="match status" value="1"/>
</dbReference>
<feature type="domain" description="L-asparaginase N-terminal" evidence="3">
    <location>
        <begin position="2"/>
        <end position="152"/>
    </location>
</feature>
<feature type="active site" description="O-isoaspartyl threonine intermediate" evidence="1">
    <location>
        <position position="9"/>
    </location>
</feature>
<feature type="binding site" evidence="2">
    <location>
        <begin position="80"/>
        <end position="81"/>
    </location>
    <ligand>
        <name>substrate</name>
    </ligand>
</feature>
<evidence type="ECO:0000259" key="3">
    <source>
        <dbReference type="Pfam" id="PF00710"/>
    </source>
</evidence>
<dbReference type="Proteomes" id="UP000228859">
    <property type="component" value="Unassembled WGS sequence"/>
</dbReference>
<accession>A0A2D3WJW9</accession>
<dbReference type="PIRSF" id="PIRSF500176">
    <property type="entry name" value="L_ASNase"/>
    <property type="match status" value="1"/>
</dbReference>
<dbReference type="EMBL" id="DLUI01000165">
    <property type="protein sequence ID" value="DAB37399.1"/>
    <property type="molecule type" value="Genomic_DNA"/>
</dbReference>
<dbReference type="RefSeq" id="WP_294897295.1">
    <property type="nucleotide sequence ID" value="NZ_DLUI01000165.1"/>
</dbReference>
<reference evidence="4 5" key="1">
    <citation type="journal article" date="2017" name="Front. Microbiol.">
        <title>Comparative Genomic Analysis of the Class Epsilonproteobacteria and Proposed Reclassification to Epsilonbacteraeota (phyl. nov.).</title>
        <authorList>
            <person name="Waite D.W."/>
            <person name="Vanwonterghem I."/>
            <person name="Rinke C."/>
            <person name="Parks D.H."/>
            <person name="Zhang Y."/>
            <person name="Takai K."/>
            <person name="Sievert S.M."/>
            <person name="Simon J."/>
            <person name="Campbell B.J."/>
            <person name="Hanson T.E."/>
            <person name="Woyke T."/>
            <person name="Klotz M.G."/>
            <person name="Hugenholtz P."/>
        </authorList>
    </citation>
    <scope>NUCLEOTIDE SEQUENCE [LARGE SCALE GENOMIC DNA]</scope>
    <source>
        <strain evidence="4">UBA12443</strain>
    </source>
</reference>
<comment type="caution">
    <text evidence="4">The sequence shown here is derived from an EMBL/GenBank/DDBJ whole genome shotgun (WGS) entry which is preliminary data.</text>
</comment>
<evidence type="ECO:0000256" key="2">
    <source>
        <dbReference type="PIRSR" id="PIRSR001220-2"/>
    </source>
</evidence>
<evidence type="ECO:0000256" key="1">
    <source>
        <dbReference type="PIRSR" id="PIRSR001220-1"/>
    </source>
</evidence>
<dbReference type="InterPro" id="IPR027474">
    <property type="entry name" value="L-asparaginase_N"/>
</dbReference>
<name>A0A2D3WJW9_9BACT</name>
<dbReference type="Pfam" id="PF00710">
    <property type="entry name" value="Asparaginase"/>
    <property type="match status" value="1"/>
</dbReference>
<proteinExistence type="predicted"/>
<gene>
    <name evidence="4" type="ORF">CFH83_11535</name>
</gene>
<dbReference type="InterPro" id="IPR006034">
    <property type="entry name" value="Asparaginase/glutaminase-like"/>
</dbReference>
<protein>
    <submittedName>
        <fullName evidence="4">Asparaginase</fullName>
    </submittedName>
</protein>
<sequence>MLIINTGGTFNKRYDPIKGELFVPLDNSAIEAILASMVMDVSLQGIVYKDSLEMDDHDRSVLGKTIAESEAKTIIVVHGTDTMDVSAEYVASLGLDKVIVFTGAMIPFAIDPLEATANLSMAIGYANNGSAGVHIVMQGIMGRYEHVKKNKSAGKFEYV</sequence>
<dbReference type="Gene3D" id="3.40.50.1170">
    <property type="entry name" value="L-asparaginase, N-terminal domain"/>
    <property type="match status" value="1"/>
</dbReference>
<evidence type="ECO:0000313" key="5">
    <source>
        <dbReference type="Proteomes" id="UP000228859"/>
    </source>
</evidence>
<dbReference type="PRINTS" id="PR00139">
    <property type="entry name" value="ASNGLNASE"/>
</dbReference>
<dbReference type="SUPFAM" id="SSF53774">
    <property type="entry name" value="Glutaminase/Asparaginase"/>
    <property type="match status" value="1"/>
</dbReference>
<dbReference type="AlphaFoldDB" id="A0A2D3WJW9"/>